<dbReference type="CDD" id="cd04278">
    <property type="entry name" value="ZnMc_MMP"/>
    <property type="match status" value="1"/>
</dbReference>
<reference evidence="12" key="1">
    <citation type="submission" date="2021-06" db="EMBL/GenBank/DDBJ databases">
        <authorList>
            <person name="Hodson N. C."/>
            <person name="Mongue J. A."/>
            <person name="Jaron S. K."/>
        </authorList>
    </citation>
    <scope>NUCLEOTIDE SEQUENCE</scope>
</reference>
<dbReference type="Proteomes" id="UP000708208">
    <property type="component" value="Unassembled WGS sequence"/>
</dbReference>
<dbReference type="AlphaFoldDB" id="A0A8J2KEV3"/>
<feature type="repeat" description="Hemopexin" evidence="9">
    <location>
        <begin position="472"/>
        <end position="520"/>
    </location>
</feature>
<proteinExistence type="inferred from homology"/>
<dbReference type="GO" id="GO:0004222">
    <property type="term" value="F:metalloendopeptidase activity"/>
    <property type="evidence" value="ECO:0007669"/>
    <property type="project" value="InterPro"/>
</dbReference>
<name>A0A8J2KEV3_9HEXA</name>
<evidence type="ECO:0000256" key="1">
    <source>
        <dbReference type="ARBA" id="ARBA00001947"/>
    </source>
</evidence>
<evidence type="ECO:0000256" key="8">
    <source>
        <dbReference type="ARBA" id="ARBA00023049"/>
    </source>
</evidence>
<evidence type="ECO:0000256" key="4">
    <source>
        <dbReference type="ARBA" id="ARBA00022723"/>
    </source>
</evidence>
<dbReference type="GO" id="GO:0030574">
    <property type="term" value="P:collagen catabolic process"/>
    <property type="evidence" value="ECO:0007669"/>
    <property type="project" value="TreeGrafter"/>
</dbReference>
<evidence type="ECO:0000256" key="2">
    <source>
        <dbReference type="ARBA" id="ARBA00010370"/>
    </source>
</evidence>
<evidence type="ECO:0000256" key="6">
    <source>
        <dbReference type="ARBA" id="ARBA00022801"/>
    </source>
</evidence>
<dbReference type="GO" id="GO:0008270">
    <property type="term" value="F:zinc ion binding"/>
    <property type="evidence" value="ECO:0007669"/>
    <property type="project" value="InterPro"/>
</dbReference>
<dbReference type="EMBL" id="CAJVCH010374417">
    <property type="protein sequence ID" value="CAG7816601.1"/>
    <property type="molecule type" value="Genomic_DNA"/>
</dbReference>
<keyword evidence="8" id="KW-0482">Metalloprotease</keyword>
<keyword evidence="13" id="KW-1185">Reference proteome</keyword>
<keyword evidence="4" id="KW-0479">Metal-binding</keyword>
<evidence type="ECO:0000256" key="3">
    <source>
        <dbReference type="ARBA" id="ARBA00022670"/>
    </source>
</evidence>
<keyword evidence="7" id="KW-0862">Zinc</keyword>
<protein>
    <recommendedName>
        <fullName evidence="11">Peptidase metallopeptidase domain-containing protein</fullName>
    </recommendedName>
</protein>
<evidence type="ECO:0000256" key="7">
    <source>
        <dbReference type="ARBA" id="ARBA00022833"/>
    </source>
</evidence>
<dbReference type="PROSITE" id="PS51642">
    <property type="entry name" value="HEMOPEXIN_2"/>
    <property type="match status" value="1"/>
</dbReference>
<gene>
    <name evidence="12" type="ORF">AFUS01_LOCUS27216</name>
</gene>
<dbReference type="PIRSF" id="PIRSF001191">
    <property type="entry name" value="Peptidase_M10A_matrix"/>
    <property type="match status" value="1"/>
</dbReference>
<evidence type="ECO:0000256" key="5">
    <source>
        <dbReference type="ARBA" id="ARBA00022729"/>
    </source>
</evidence>
<feature type="chain" id="PRO_5035153134" description="Peptidase metallopeptidase domain-containing protein" evidence="10">
    <location>
        <begin position="22"/>
        <end position="522"/>
    </location>
</feature>
<sequence length="522" mass="59575">MGHRSLHFIFFIQVSVTCLSGYPVENAPEAVEYLKKFGYVGRAPRVLEDTGLTNPASDDKSTATKALKMFQHVMHINESGILDNKTLKMMNAKRCGNPDLSLVLTPSRQKRFELNPDGRKWAQTEITYRITRYPSDTSLNRHIINHLTTSAFQMWEDAANSILRFTNSTDLSSHPDVADIDIRFVTGDHNDNSPFDGPGETLAHAFPPGEGLYGDIHVDEEEDWDLEGKFNGSNYFWVIIHEIGHSLGLSHSMATDSIMMAIEPDFDPYMKLHDDDKQGLRKLYSIPEPMTTEKINNADINEKENEIEKAVANDIQIHPRRNFERRCGTRPVPCSKDFRISAATVLENGQIYLFSGCYAIEISDTGNVMSIVRTQGKFKALIGDGIDAAITTRTGHTYFFEGENYRRYSNFIADHERGRSLFNLLERHELIDAGFHWKNRIYLIQGKTFFFLDSTGRHRSTYKLISTWGVPDEKIDAALVVRDHLYLFSGTHFWTLEQSNGDFQVDQPTPRSIRTEFLHCEE</sequence>
<comment type="caution">
    <text evidence="12">The sequence shown here is derived from an EMBL/GenBank/DDBJ whole genome shotgun (WGS) entry which is preliminary data.</text>
</comment>
<dbReference type="Pfam" id="PF00413">
    <property type="entry name" value="Peptidase_M10"/>
    <property type="match status" value="1"/>
</dbReference>
<keyword evidence="6" id="KW-0378">Hydrolase</keyword>
<comment type="similarity">
    <text evidence="2">Belongs to the peptidase M10A family.</text>
</comment>
<dbReference type="GO" id="GO:0031012">
    <property type="term" value="C:extracellular matrix"/>
    <property type="evidence" value="ECO:0007669"/>
    <property type="project" value="InterPro"/>
</dbReference>
<dbReference type="PANTHER" id="PTHR10201">
    <property type="entry name" value="MATRIX METALLOPROTEINASE"/>
    <property type="match status" value="1"/>
</dbReference>
<dbReference type="GO" id="GO:0030198">
    <property type="term" value="P:extracellular matrix organization"/>
    <property type="evidence" value="ECO:0007669"/>
    <property type="project" value="TreeGrafter"/>
</dbReference>
<feature type="signal peptide" evidence="10">
    <location>
        <begin position="1"/>
        <end position="21"/>
    </location>
</feature>
<comment type="cofactor">
    <cofactor evidence="1">
        <name>Zn(2+)</name>
        <dbReference type="ChEBI" id="CHEBI:29105"/>
    </cofactor>
</comment>
<dbReference type="Pfam" id="PF00045">
    <property type="entry name" value="Hemopexin"/>
    <property type="match status" value="1"/>
</dbReference>
<keyword evidence="3" id="KW-0645">Protease</keyword>
<dbReference type="SMART" id="SM00120">
    <property type="entry name" value="HX"/>
    <property type="match status" value="4"/>
</dbReference>
<evidence type="ECO:0000256" key="9">
    <source>
        <dbReference type="PROSITE-ProRule" id="PRU01011"/>
    </source>
</evidence>
<dbReference type="InterPro" id="IPR018487">
    <property type="entry name" value="Hemopexin-like_repeat"/>
</dbReference>
<dbReference type="PANTHER" id="PTHR10201:SF291">
    <property type="entry name" value="MATRIX METALLOPROTEINASE 1, ISOFORM C-RELATED"/>
    <property type="match status" value="1"/>
</dbReference>
<evidence type="ECO:0000313" key="13">
    <source>
        <dbReference type="Proteomes" id="UP000708208"/>
    </source>
</evidence>
<dbReference type="InterPro" id="IPR001818">
    <property type="entry name" value="Pept_M10_metallopeptidase"/>
</dbReference>
<dbReference type="InterPro" id="IPR006026">
    <property type="entry name" value="Peptidase_Metallo"/>
</dbReference>
<dbReference type="InterPro" id="IPR033739">
    <property type="entry name" value="M10A_MMP"/>
</dbReference>
<dbReference type="GO" id="GO:0006508">
    <property type="term" value="P:proteolysis"/>
    <property type="evidence" value="ECO:0007669"/>
    <property type="project" value="UniProtKB-KW"/>
</dbReference>
<dbReference type="SMART" id="SM00235">
    <property type="entry name" value="ZnMc"/>
    <property type="match status" value="1"/>
</dbReference>
<accession>A0A8J2KEV3</accession>
<dbReference type="InterPro" id="IPR021190">
    <property type="entry name" value="Pept_M10A"/>
</dbReference>
<organism evidence="12 13">
    <name type="scientific">Allacma fusca</name>
    <dbReference type="NCBI Taxonomy" id="39272"/>
    <lineage>
        <taxon>Eukaryota</taxon>
        <taxon>Metazoa</taxon>
        <taxon>Ecdysozoa</taxon>
        <taxon>Arthropoda</taxon>
        <taxon>Hexapoda</taxon>
        <taxon>Collembola</taxon>
        <taxon>Symphypleona</taxon>
        <taxon>Sminthuridae</taxon>
        <taxon>Allacma</taxon>
    </lineage>
</organism>
<dbReference type="OrthoDB" id="406838at2759"/>
<evidence type="ECO:0000259" key="11">
    <source>
        <dbReference type="SMART" id="SM00235"/>
    </source>
</evidence>
<feature type="domain" description="Peptidase metallopeptidase" evidence="11">
    <location>
        <begin position="117"/>
        <end position="286"/>
    </location>
</feature>
<keyword evidence="5 10" id="KW-0732">Signal</keyword>
<evidence type="ECO:0000313" key="12">
    <source>
        <dbReference type="EMBL" id="CAG7816601.1"/>
    </source>
</evidence>
<evidence type="ECO:0000256" key="10">
    <source>
        <dbReference type="SAM" id="SignalP"/>
    </source>
</evidence>